<evidence type="ECO:0000256" key="2">
    <source>
        <dbReference type="ARBA" id="ARBA00005005"/>
    </source>
</evidence>
<keyword evidence="20" id="KW-1185">Reference proteome</keyword>
<keyword evidence="10 19" id="KW-0560">Oxidoreductase</keyword>
<name>A0A2K8L2W6_9PROT</name>
<dbReference type="EC" id="1.3.8.7" evidence="4"/>
<dbReference type="Pfam" id="PF02771">
    <property type="entry name" value="Acyl-CoA_dh_N"/>
    <property type="match status" value="1"/>
</dbReference>
<evidence type="ECO:0000256" key="14">
    <source>
        <dbReference type="SAM" id="Phobius"/>
    </source>
</evidence>
<evidence type="ECO:0000256" key="6">
    <source>
        <dbReference type="ARBA" id="ARBA00020144"/>
    </source>
</evidence>
<evidence type="ECO:0000313" key="19">
    <source>
        <dbReference type="EMBL" id="ATX81593.1"/>
    </source>
</evidence>
<organism evidence="19 20">
    <name type="scientific">Mariprofundus ferrinatatus</name>
    <dbReference type="NCBI Taxonomy" id="1921087"/>
    <lineage>
        <taxon>Bacteria</taxon>
        <taxon>Pseudomonadati</taxon>
        <taxon>Pseudomonadota</taxon>
        <taxon>Candidatius Mariprofundia</taxon>
        <taxon>Mariprofundales</taxon>
        <taxon>Mariprofundaceae</taxon>
        <taxon>Mariprofundus</taxon>
    </lineage>
</organism>
<evidence type="ECO:0000256" key="11">
    <source>
        <dbReference type="ARBA" id="ARBA00023098"/>
    </source>
</evidence>
<dbReference type="GO" id="GO:0050660">
    <property type="term" value="F:flavin adenine dinucleotide binding"/>
    <property type="evidence" value="ECO:0007669"/>
    <property type="project" value="InterPro"/>
</dbReference>
<comment type="catalytic activity">
    <reaction evidence="13">
        <text>a long-chain 2,3-saturated fatty acyl-CoA + oxidized [electron-transfer flavoprotein] + H(+) = a long-chain (2E)-enoyl-CoA + reduced [electron-transfer flavoprotein]</text>
        <dbReference type="Rhea" id="RHEA:17721"/>
        <dbReference type="Rhea" id="RHEA-COMP:10685"/>
        <dbReference type="Rhea" id="RHEA-COMP:10686"/>
        <dbReference type="ChEBI" id="CHEBI:15378"/>
        <dbReference type="ChEBI" id="CHEBI:57692"/>
        <dbReference type="ChEBI" id="CHEBI:58307"/>
        <dbReference type="ChEBI" id="CHEBI:83721"/>
        <dbReference type="ChEBI" id="CHEBI:83727"/>
        <dbReference type="EC" id="1.3.8.8"/>
    </reaction>
</comment>
<reference evidence="19 20" key="1">
    <citation type="submission" date="2016-12" db="EMBL/GenBank/DDBJ databases">
        <title>Isolation and genomic insights into novel planktonic Zetaproteobacteria from stratified waters of the Chesapeake Bay.</title>
        <authorList>
            <person name="McAllister S.M."/>
            <person name="Kato S."/>
            <person name="Chan C.S."/>
            <person name="Chiu B.K."/>
            <person name="Field E.K."/>
        </authorList>
    </citation>
    <scope>NUCLEOTIDE SEQUENCE [LARGE SCALE GENOMIC DNA]</scope>
    <source>
        <strain evidence="19 20">CP-8</strain>
    </source>
</reference>
<feature type="domain" description="Acyl-CoA dehydrogenase C-terminal bacterial-type" evidence="18">
    <location>
        <begin position="518"/>
        <end position="800"/>
    </location>
</feature>
<dbReference type="PANTHER" id="PTHR48083:SF33">
    <property type="entry name" value="ACYL-COENZYME A DEHYDROGENASE"/>
    <property type="match status" value="1"/>
</dbReference>
<dbReference type="FunFam" id="1.20.140.10:FF:000009">
    <property type="entry name" value="Acyl-CoA dehydrogenase"/>
    <property type="match status" value="1"/>
</dbReference>
<protein>
    <recommendedName>
        <fullName evidence="6">Acyl-coenzyme A dehydrogenase</fullName>
        <ecNumber evidence="4">1.3.8.7</ecNumber>
        <ecNumber evidence="5">1.3.8.8</ecNumber>
    </recommendedName>
</protein>
<dbReference type="RefSeq" id="WP_100265034.1">
    <property type="nucleotide sequence ID" value="NZ_CP018800.1"/>
</dbReference>
<evidence type="ECO:0000259" key="17">
    <source>
        <dbReference type="Pfam" id="PF02771"/>
    </source>
</evidence>
<proteinExistence type="inferred from homology"/>
<dbReference type="SUPFAM" id="SSF47203">
    <property type="entry name" value="Acyl-CoA dehydrogenase C-terminal domain-like"/>
    <property type="match status" value="1"/>
</dbReference>
<dbReference type="OrthoDB" id="5287146at2"/>
<dbReference type="GO" id="GO:0033539">
    <property type="term" value="P:fatty acid beta-oxidation using acyl-CoA dehydrogenase"/>
    <property type="evidence" value="ECO:0007669"/>
    <property type="project" value="InterPro"/>
</dbReference>
<dbReference type="UniPathway" id="UPA00659"/>
<comment type="catalytic activity">
    <reaction evidence="12">
        <text>a medium-chain 2,3-saturated fatty acyl-CoA + oxidized [electron-transfer flavoprotein] + H(+) = a medium-chain (2E)-enoyl-CoA + reduced [electron-transfer flavoprotein]</text>
        <dbReference type="Rhea" id="RHEA:14477"/>
        <dbReference type="Rhea" id="RHEA-COMP:10685"/>
        <dbReference type="Rhea" id="RHEA-COMP:10686"/>
        <dbReference type="ChEBI" id="CHEBI:15378"/>
        <dbReference type="ChEBI" id="CHEBI:57692"/>
        <dbReference type="ChEBI" id="CHEBI:58307"/>
        <dbReference type="ChEBI" id="CHEBI:83723"/>
        <dbReference type="ChEBI" id="CHEBI:83726"/>
        <dbReference type="EC" id="1.3.8.7"/>
    </reaction>
</comment>
<keyword evidence="14" id="KW-1133">Transmembrane helix</keyword>
<dbReference type="GO" id="GO:0070991">
    <property type="term" value="F:medium-chain fatty acyl-CoA dehydrogenase activity"/>
    <property type="evidence" value="ECO:0007669"/>
    <property type="project" value="UniProtKB-EC"/>
</dbReference>
<evidence type="ECO:0000259" key="16">
    <source>
        <dbReference type="Pfam" id="PF02770"/>
    </source>
</evidence>
<dbReference type="Gene3D" id="1.10.540.10">
    <property type="entry name" value="Acyl-CoA dehydrogenase/oxidase, N-terminal domain"/>
    <property type="match status" value="1"/>
</dbReference>
<dbReference type="Pfam" id="PF02770">
    <property type="entry name" value="Acyl-CoA_dh_M"/>
    <property type="match status" value="1"/>
</dbReference>
<dbReference type="GO" id="GO:0005737">
    <property type="term" value="C:cytoplasm"/>
    <property type="evidence" value="ECO:0007669"/>
    <property type="project" value="TreeGrafter"/>
</dbReference>
<gene>
    <name evidence="19" type="ORF">Ga0123462_0723</name>
</gene>
<dbReference type="PANTHER" id="PTHR48083">
    <property type="entry name" value="MEDIUM-CHAIN SPECIFIC ACYL-COA DEHYDROGENASE, MITOCHONDRIAL-RELATED"/>
    <property type="match status" value="1"/>
</dbReference>
<evidence type="ECO:0000256" key="8">
    <source>
        <dbReference type="ARBA" id="ARBA00022827"/>
    </source>
</evidence>
<dbReference type="EC" id="1.3.8.8" evidence="5"/>
<evidence type="ECO:0000256" key="10">
    <source>
        <dbReference type="ARBA" id="ARBA00023002"/>
    </source>
</evidence>
<dbReference type="InterPro" id="IPR046373">
    <property type="entry name" value="Acyl-CoA_Oxase/DH_mid-dom_sf"/>
</dbReference>
<keyword evidence="7" id="KW-0285">Flavoprotein</keyword>
<evidence type="ECO:0000256" key="4">
    <source>
        <dbReference type="ARBA" id="ARBA00012033"/>
    </source>
</evidence>
<comment type="similarity">
    <text evidence="3">Belongs to the acyl-CoA dehydrogenase family.</text>
</comment>
<accession>A0A2K8L2W6</accession>
<evidence type="ECO:0000256" key="1">
    <source>
        <dbReference type="ARBA" id="ARBA00001974"/>
    </source>
</evidence>
<dbReference type="NCBIfam" id="NF009586">
    <property type="entry name" value="PRK13026.1"/>
    <property type="match status" value="1"/>
</dbReference>
<dbReference type="InterPro" id="IPR013786">
    <property type="entry name" value="AcylCoA_DH/ox_N"/>
</dbReference>
<comment type="cofactor">
    <cofactor evidence="1">
        <name>FAD</name>
        <dbReference type="ChEBI" id="CHEBI:57692"/>
    </cofactor>
</comment>
<dbReference type="Gene3D" id="2.40.110.10">
    <property type="entry name" value="Butyryl-CoA Dehydrogenase, subunit A, domain 2"/>
    <property type="match status" value="1"/>
</dbReference>
<comment type="pathway">
    <text evidence="2">Lipid metabolism; fatty acid beta-oxidation.</text>
</comment>
<dbReference type="Gene3D" id="1.20.140.10">
    <property type="entry name" value="Butyryl-CoA Dehydrogenase, subunit A, domain 3"/>
    <property type="match status" value="1"/>
</dbReference>
<keyword evidence="8" id="KW-0274">FAD</keyword>
<feature type="transmembrane region" description="Helical" evidence="14">
    <location>
        <begin position="44"/>
        <end position="64"/>
    </location>
</feature>
<keyword evidence="9" id="KW-0276">Fatty acid metabolism</keyword>
<dbReference type="InterPro" id="IPR009075">
    <property type="entry name" value="AcylCo_DH/oxidase_C"/>
</dbReference>
<evidence type="ECO:0000313" key="20">
    <source>
        <dbReference type="Proteomes" id="UP000231637"/>
    </source>
</evidence>
<keyword evidence="11" id="KW-0443">Lipid metabolism</keyword>
<dbReference type="SUPFAM" id="SSF56645">
    <property type="entry name" value="Acyl-CoA dehydrogenase NM domain-like"/>
    <property type="match status" value="1"/>
</dbReference>
<dbReference type="FunFam" id="1.10.540.10:FF:000004">
    <property type="entry name" value="Acyl-CoA dehydrogenase"/>
    <property type="match status" value="1"/>
</dbReference>
<dbReference type="FunFam" id="2.40.110.10:FF:000010">
    <property type="entry name" value="Acyl-CoA dehydrogenase"/>
    <property type="match status" value="1"/>
</dbReference>
<evidence type="ECO:0000256" key="13">
    <source>
        <dbReference type="ARBA" id="ARBA00049247"/>
    </source>
</evidence>
<dbReference type="Proteomes" id="UP000231637">
    <property type="component" value="Chromosome"/>
</dbReference>
<evidence type="ECO:0000256" key="12">
    <source>
        <dbReference type="ARBA" id="ARBA00047882"/>
    </source>
</evidence>
<evidence type="ECO:0000259" key="15">
    <source>
        <dbReference type="Pfam" id="PF00441"/>
    </source>
</evidence>
<dbReference type="NCBIfam" id="NF007000">
    <property type="entry name" value="PRK09463.1"/>
    <property type="match status" value="1"/>
</dbReference>
<evidence type="ECO:0000256" key="9">
    <source>
        <dbReference type="ARBA" id="ARBA00022832"/>
    </source>
</evidence>
<dbReference type="EMBL" id="CP018800">
    <property type="protein sequence ID" value="ATX81593.1"/>
    <property type="molecule type" value="Genomic_DNA"/>
</dbReference>
<evidence type="ECO:0000256" key="7">
    <source>
        <dbReference type="ARBA" id="ARBA00022630"/>
    </source>
</evidence>
<feature type="domain" description="Acyl-CoA dehydrogenase/oxidase N-terminal" evidence="17">
    <location>
        <begin position="152"/>
        <end position="237"/>
    </location>
</feature>
<keyword evidence="14" id="KW-0472">Membrane</keyword>
<dbReference type="InterPro" id="IPR006091">
    <property type="entry name" value="Acyl-CoA_Oxase/DH_mid-dom"/>
</dbReference>
<dbReference type="GO" id="GO:0004466">
    <property type="term" value="F:long-chain fatty acyl-CoA dehydrogenase activity"/>
    <property type="evidence" value="ECO:0007669"/>
    <property type="project" value="UniProtKB-EC"/>
</dbReference>
<evidence type="ECO:0000256" key="5">
    <source>
        <dbReference type="ARBA" id="ARBA00012040"/>
    </source>
</evidence>
<evidence type="ECO:0000256" key="3">
    <source>
        <dbReference type="ARBA" id="ARBA00009347"/>
    </source>
</evidence>
<keyword evidence="14" id="KW-0812">Transmembrane</keyword>
<dbReference type="InterPro" id="IPR015396">
    <property type="entry name" value="FadE_C"/>
</dbReference>
<dbReference type="Pfam" id="PF09317">
    <property type="entry name" value="ACDH_C"/>
    <property type="match status" value="1"/>
</dbReference>
<dbReference type="InterPro" id="IPR009100">
    <property type="entry name" value="AcylCoA_DH/oxidase_NM_dom_sf"/>
</dbReference>
<dbReference type="Pfam" id="PF00441">
    <property type="entry name" value="Acyl-CoA_dh_1"/>
    <property type="match status" value="1"/>
</dbReference>
<dbReference type="KEGG" id="mfn:Ga0123462_0723"/>
<dbReference type="AlphaFoldDB" id="A0A2K8L2W6"/>
<dbReference type="InterPro" id="IPR036250">
    <property type="entry name" value="AcylCo_DH-like_C"/>
</dbReference>
<sequence length="818" mass="90123">MFWILLLALLFGSLLLLVHTRLSLQLWLALLAVSDVLLMSAGMNYVVGVLLLLLIAAIYLILCFDDTRRMRVSRPLLDYIRNVLPPMSQTERDAVEAGTVWWDAELFQGNPDWNILLSTPKPELSEEEQAFLDGPVNELCGMLDDWQINHELRDLPAHVWDFIRSNGFFGMIIPKSYGGLEFSAYAHGCVIQKIASRSGAAAVTVMVPNSLGPAELLLAYGSDEQKDYYLPRLASGEEIPCFALTGPDAGSDAGSIPDTGIVCKVEFEGRETLGLRLNWEKRYITLGPIATVLGLAFHAYDPEHLLGEKEDLGITCALVPANFPGVEIGARHDPLNIAFLNGPNYGRDVFIPLEWVIGGEKMIGKGWRMLVERLSIGRGISLPSLSAAAGKMACDTAGSYARLRKQFRTSIGRFEGVEEALGRIGGMTYMMDATVRLTTSALDQGEKPAVLTAIAKRYLTESMRQVINDAMDVHGGRGICLGPSNYLGRTYQSIPVAITVEGANILTRNMMVFGQGAMRCHPWLQKEIEAASVEDGDEALLRFDEALMSHIRYTISNAARAALYGLTGGYAASSPVSGVTATYYRQIARYSAAMSAMADLALLTLGGTLKRKESISGRFADAMAYLYLASAVLKRFEDEGRQQGDLPLVHWSCQFSLYQVEQALAGVIRNFPIRLAAWKMRAWAFPLGMHRNPPNDHLTHQVAKLLIEPSGSRERLVAGIYSPADEEDMTGRLHHAMALTIQVEPIEKRLHKAGIIYTPDHSYSDWIAMLVKDQTINREEGDLLMAAKAAVRNAIMVDDFPIDMWGGKHANEKELAPI</sequence>
<feature type="transmembrane region" description="Helical" evidence="14">
    <location>
        <begin position="283"/>
        <end position="300"/>
    </location>
</feature>
<feature type="domain" description="Acyl-CoA dehydrogenase/oxidase C-terminal" evidence="15">
    <location>
        <begin position="364"/>
        <end position="510"/>
    </location>
</feature>
<dbReference type="InterPro" id="IPR037069">
    <property type="entry name" value="AcylCoA_DH/ox_N_sf"/>
</dbReference>
<dbReference type="InterPro" id="IPR050741">
    <property type="entry name" value="Acyl-CoA_dehydrogenase"/>
</dbReference>
<feature type="domain" description="Acyl-CoA oxidase/dehydrogenase middle" evidence="16">
    <location>
        <begin position="241"/>
        <end position="335"/>
    </location>
</feature>
<evidence type="ECO:0000259" key="18">
    <source>
        <dbReference type="Pfam" id="PF09317"/>
    </source>
</evidence>